<dbReference type="GO" id="GO:0042802">
    <property type="term" value="F:identical protein binding"/>
    <property type="evidence" value="ECO:0007669"/>
    <property type="project" value="UniProtKB-ARBA"/>
</dbReference>
<dbReference type="CDD" id="cd00383">
    <property type="entry name" value="trans_reg_C"/>
    <property type="match status" value="1"/>
</dbReference>
<comment type="subcellular location">
    <subcellularLocation>
        <location evidence="1">Cytoplasm</location>
    </subcellularLocation>
</comment>
<dbReference type="InterPro" id="IPR011006">
    <property type="entry name" value="CheY-like_superfamily"/>
</dbReference>
<dbReference type="InterPro" id="IPR001867">
    <property type="entry name" value="OmpR/PhoB-type_DNA-bd"/>
</dbReference>
<dbReference type="SMART" id="SM00862">
    <property type="entry name" value="Trans_reg_C"/>
    <property type="match status" value="1"/>
</dbReference>
<dbReference type="SUPFAM" id="SSF52172">
    <property type="entry name" value="CheY-like"/>
    <property type="match status" value="1"/>
</dbReference>
<evidence type="ECO:0000256" key="10">
    <source>
        <dbReference type="PROSITE-ProRule" id="PRU00169"/>
    </source>
</evidence>
<dbReference type="CDD" id="cd17620">
    <property type="entry name" value="REC_OmpR_KdpE-like"/>
    <property type="match status" value="1"/>
</dbReference>
<evidence type="ECO:0000256" key="8">
    <source>
        <dbReference type="ARBA" id="ARBA00057085"/>
    </source>
</evidence>
<evidence type="ECO:0000256" key="2">
    <source>
        <dbReference type="ARBA" id="ARBA00022490"/>
    </source>
</evidence>
<evidence type="ECO:0000259" key="13">
    <source>
        <dbReference type="PROSITE" id="PS51755"/>
    </source>
</evidence>
<reference evidence="14" key="2">
    <citation type="submission" date="2020-09" db="EMBL/GenBank/DDBJ databases">
        <authorList>
            <person name="Sun Q."/>
            <person name="Zhou Y."/>
        </authorList>
    </citation>
    <scope>NUCLEOTIDE SEQUENCE</scope>
    <source>
        <strain evidence="14">CGMCC 4.7278</strain>
    </source>
</reference>
<comment type="function">
    <text evidence="8">Member of the two-component regulatory system KdpD/KdpE involved in the regulation of the kdp operon. Upon phosphorylation by KdpD, functions as a transcription regulator by direct binding to promoter regions of target genes to positively regulate their expression.</text>
</comment>
<feature type="domain" description="Response regulatory" evidence="12">
    <location>
        <begin position="10"/>
        <end position="123"/>
    </location>
</feature>
<dbReference type="AlphaFoldDB" id="A0A917QCA5"/>
<dbReference type="PANTHER" id="PTHR48111">
    <property type="entry name" value="REGULATOR OF RPOS"/>
    <property type="match status" value="1"/>
</dbReference>
<feature type="domain" description="OmpR/PhoB-type" evidence="13">
    <location>
        <begin position="136"/>
        <end position="235"/>
    </location>
</feature>
<dbReference type="RefSeq" id="WP_308426512.1">
    <property type="nucleotide sequence ID" value="NZ_BMMW01000001.1"/>
</dbReference>
<feature type="DNA-binding region" description="OmpR/PhoB-type" evidence="11">
    <location>
        <begin position="136"/>
        <end position="235"/>
    </location>
</feature>
<dbReference type="Gene3D" id="6.10.250.690">
    <property type="match status" value="1"/>
</dbReference>
<dbReference type="FunFam" id="3.40.50.2300:FF:000021">
    <property type="entry name" value="Two-component system response regulator KdpE"/>
    <property type="match status" value="1"/>
</dbReference>
<keyword evidence="7" id="KW-0804">Transcription</keyword>
<sequence length="235" mass="25674">MPTNETAPIRVLVVDDEPQIVRALRINLSVRGYEVCTAGTGAAALRVAAEKHPDVVILDLGLPDIDGVDVLAGLRGWSDIPVIVLSARTDSADKVEALDAGADDYVTKPFGMDELLARVRAAVRRGATAADSASGDPVVVTDSFTVDLVAKTVTKRGERVHLTPTEWAMLEMLVRHRGKLVGRKELLREVWGPAYATETHYLRVYLAQLRRKLEDDPASPRHLLTEAGMGYRFQV</sequence>
<name>A0A917QCA5_9NOCA</name>
<dbReference type="SMART" id="SM00448">
    <property type="entry name" value="REC"/>
    <property type="match status" value="1"/>
</dbReference>
<dbReference type="Gene3D" id="1.10.10.10">
    <property type="entry name" value="Winged helix-like DNA-binding domain superfamily/Winged helix DNA-binding domain"/>
    <property type="match status" value="1"/>
</dbReference>
<feature type="modified residue" description="4-aspartylphosphate" evidence="10">
    <location>
        <position position="59"/>
    </location>
</feature>
<evidence type="ECO:0000256" key="6">
    <source>
        <dbReference type="ARBA" id="ARBA00023125"/>
    </source>
</evidence>
<dbReference type="EMBL" id="BMMW01000001">
    <property type="protein sequence ID" value="GGK42889.1"/>
    <property type="molecule type" value="Genomic_DNA"/>
</dbReference>
<organism evidence="14 15">
    <name type="scientific">Nocardia camponoti</name>
    <dbReference type="NCBI Taxonomy" id="1616106"/>
    <lineage>
        <taxon>Bacteria</taxon>
        <taxon>Bacillati</taxon>
        <taxon>Actinomycetota</taxon>
        <taxon>Actinomycetes</taxon>
        <taxon>Mycobacteriales</taxon>
        <taxon>Nocardiaceae</taxon>
        <taxon>Nocardia</taxon>
    </lineage>
</organism>
<evidence type="ECO:0000256" key="5">
    <source>
        <dbReference type="ARBA" id="ARBA00023015"/>
    </source>
</evidence>
<comment type="caution">
    <text evidence="14">The sequence shown here is derived from an EMBL/GenBank/DDBJ whole genome shotgun (WGS) entry which is preliminary data.</text>
</comment>
<evidence type="ECO:0000256" key="7">
    <source>
        <dbReference type="ARBA" id="ARBA00023163"/>
    </source>
</evidence>
<dbReference type="GO" id="GO:0032993">
    <property type="term" value="C:protein-DNA complex"/>
    <property type="evidence" value="ECO:0007669"/>
    <property type="project" value="TreeGrafter"/>
</dbReference>
<protein>
    <recommendedName>
        <fullName evidence="9">Transcriptional regulatory protein KdpE</fullName>
    </recommendedName>
</protein>
<keyword evidence="3 10" id="KW-0597">Phosphoprotein</keyword>
<dbReference type="Proteomes" id="UP000612956">
    <property type="component" value="Unassembled WGS sequence"/>
</dbReference>
<dbReference type="GO" id="GO:0000987">
    <property type="term" value="F:cis-regulatory region sequence-specific DNA binding"/>
    <property type="evidence" value="ECO:0007669"/>
    <property type="project" value="UniProtKB-ARBA"/>
</dbReference>
<keyword evidence="15" id="KW-1185">Reference proteome</keyword>
<keyword evidence="2" id="KW-0963">Cytoplasm</keyword>
<evidence type="ECO:0000313" key="14">
    <source>
        <dbReference type="EMBL" id="GGK42889.1"/>
    </source>
</evidence>
<dbReference type="Pfam" id="PF00072">
    <property type="entry name" value="Response_reg"/>
    <property type="match status" value="1"/>
</dbReference>
<evidence type="ECO:0000256" key="3">
    <source>
        <dbReference type="ARBA" id="ARBA00022553"/>
    </source>
</evidence>
<dbReference type="GO" id="GO:0000156">
    <property type="term" value="F:phosphorelay response regulator activity"/>
    <property type="evidence" value="ECO:0007669"/>
    <property type="project" value="TreeGrafter"/>
</dbReference>
<dbReference type="GO" id="GO:0005829">
    <property type="term" value="C:cytosol"/>
    <property type="evidence" value="ECO:0007669"/>
    <property type="project" value="TreeGrafter"/>
</dbReference>
<dbReference type="InterPro" id="IPR039420">
    <property type="entry name" value="WalR-like"/>
</dbReference>
<dbReference type="Gene3D" id="3.40.50.2300">
    <property type="match status" value="1"/>
</dbReference>
<dbReference type="InterPro" id="IPR001789">
    <property type="entry name" value="Sig_transdc_resp-reg_receiver"/>
</dbReference>
<proteinExistence type="predicted"/>
<keyword evidence="6 11" id="KW-0238">DNA-binding</keyword>
<evidence type="ECO:0000256" key="9">
    <source>
        <dbReference type="ARBA" id="ARBA00074083"/>
    </source>
</evidence>
<dbReference type="InterPro" id="IPR036388">
    <property type="entry name" value="WH-like_DNA-bd_sf"/>
</dbReference>
<dbReference type="FunFam" id="1.10.10.10:FF:000210">
    <property type="entry name" value="Winged-helix transcriptional response regulator KdpE"/>
    <property type="match status" value="1"/>
</dbReference>
<evidence type="ECO:0000256" key="11">
    <source>
        <dbReference type="PROSITE-ProRule" id="PRU01091"/>
    </source>
</evidence>
<evidence type="ECO:0000256" key="1">
    <source>
        <dbReference type="ARBA" id="ARBA00004496"/>
    </source>
</evidence>
<dbReference type="PROSITE" id="PS50110">
    <property type="entry name" value="RESPONSE_REGULATORY"/>
    <property type="match status" value="1"/>
</dbReference>
<gene>
    <name evidence="14" type="primary">kdpE</name>
    <name evidence="14" type="ORF">GCM10011591_13230</name>
</gene>
<evidence type="ECO:0000313" key="15">
    <source>
        <dbReference type="Proteomes" id="UP000612956"/>
    </source>
</evidence>
<evidence type="ECO:0000259" key="12">
    <source>
        <dbReference type="PROSITE" id="PS50110"/>
    </source>
</evidence>
<dbReference type="GO" id="GO:0045893">
    <property type="term" value="P:positive regulation of DNA-templated transcription"/>
    <property type="evidence" value="ECO:0007669"/>
    <property type="project" value="UniProtKB-ARBA"/>
</dbReference>
<dbReference type="PROSITE" id="PS51755">
    <property type="entry name" value="OMPR_PHOB"/>
    <property type="match status" value="1"/>
</dbReference>
<accession>A0A917QCA5</accession>
<keyword evidence="5" id="KW-0805">Transcription regulation</keyword>
<keyword evidence="4" id="KW-0902">Two-component regulatory system</keyword>
<evidence type="ECO:0000256" key="4">
    <source>
        <dbReference type="ARBA" id="ARBA00023012"/>
    </source>
</evidence>
<dbReference type="PANTHER" id="PTHR48111:SF50">
    <property type="entry name" value="KDP OPERON TRANSCRIPTIONAL REGULATORY PROTEIN KDPE"/>
    <property type="match status" value="1"/>
</dbReference>
<dbReference type="Pfam" id="PF00486">
    <property type="entry name" value="Trans_reg_C"/>
    <property type="match status" value="1"/>
</dbReference>
<reference evidence="14" key="1">
    <citation type="journal article" date="2014" name="Int. J. Syst. Evol. Microbiol.">
        <title>Complete genome sequence of Corynebacterium casei LMG S-19264T (=DSM 44701T), isolated from a smear-ripened cheese.</title>
        <authorList>
            <consortium name="US DOE Joint Genome Institute (JGI-PGF)"/>
            <person name="Walter F."/>
            <person name="Albersmeier A."/>
            <person name="Kalinowski J."/>
            <person name="Ruckert C."/>
        </authorList>
    </citation>
    <scope>NUCLEOTIDE SEQUENCE</scope>
    <source>
        <strain evidence="14">CGMCC 4.7278</strain>
    </source>
</reference>